<protein>
    <submittedName>
        <fullName evidence="1">Uncharacterized protein</fullName>
    </submittedName>
</protein>
<dbReference type="RefSeq" id="WP_120019073.1">
    <property type="nucleotide sequence ID" value="NZ_QZWZ01000069.1"/>
</dbReference>
<evidence type="ECO:0000313" key="1">
    <source>
        <dbReference type="EMBL" id="RJT26626.1"/>
    </source>
</evidence>
<gene>
    <name evidence="1" type="ORF">D3227_37175</name>
</gene>
<keyword evidence="2" id="KW-1185">Reference proteome</keyword>
<organism evidence="1 2">
    <name type="scientific">Mesorhizobium waimense</name>
    <dbReference type="NCBI Taxonomy" id="1300307"/>
    <lineage>
        <taxon>Bacteria</taxon>
        <taxon>Pseudomonadati</taxon>
        <taxon>Pseudomonadota</taxon>
        <taxon>Alphaproteobacteria</taxon>
        <taxon>Hyphomicrobiales</taxon>
        <taxon>Phyllobacteriaceae</taxon>
        <taxon>Mesorhizobium</taxon>
    </lineage>
</organism>
<dbReference type="AlphaFoldDB" id="A0A3A5JUB9"/>
<dbReference type="EMBL" id="QZWZ01000069">
    <property type="protein sequence ID" value="RJT26626.1"/>
    <property type="molecule type" value="Genomic_DNA"/>
</dbReference>
<proteinExistence type="predicted"/>
<comment type="caution">
    <text evidence="1">The sequence shown here is derived from an EMBL/GenBank/DDBJ whole genome shotgun (WGS) entry which is preliminary data.</text>
</comment>
<name>A0A3A5JUB9_9HYPH</name>
<reference evidence="1 2" key="1">
    <citation type="submission" date="2018-09" db="EMBL/GenBank/DDBJ databases">
        <title>Mesorhizobium carmichaelinearum sp. nov. isolated from Carmichaelinea spp. root nodules in New Zealand.</title>
        <authorList>
            <person name="De Meyer S.E."/>
        </authorList>
    </citation>
    <scope>NUCLEOTIDE SEQUENCE [LARGE SCALE GENOMIC DNA]</scope>
    <source>
        <strain evidence="1 2">ICMP19557</strain>
    </source>
</reference>
<sequence length="69" mass="7645">MSDMIEAIVPSPAQEIAAAEQKLRRLGRELAAALDEFLRASNSVGYPVCLSVYPRSLGRNEWLEEPTLN</sequence>
<dbReference type="Proteomes" id="UP000272706">
    <property type="component" value="Unassembled WGS sequence"/>
</dbReference>
<evidence type="ECO:0000313" key="2">
    <source>
        <dbReference type="Proteomes" id="UP000272706"/>
    </source>
</evidence>
<accession>A0A3A5JUB9</accession>